<dbReference type="GO" id="GO:0015112">
    <property type="term" value="F:nitrate transmembrane transporter activity"/>
    <property type="evidence" value="ECO:0007669"/>
    <property type="project" value="TreeGrafter"/>
</dbReference>
<keyword evidence="2" id="KW-1185">Reference proteome</keyword>
<keyword evidence="1" id="KW-1003">Cell membrane</keyword>
<gene>
    <name evidence="3" type="primary">LOC107428524</name>
</gene>
<keyword evidence="1" id="KW-0534">Nitrate assimilation</keyword>
<name>A0A6P4AD28_ZIZJJ</name>
<dbReference type="PIRSF" id="PIRSF012939">
    <property type="entry name" value="Transpt_NO3_Nar2"/>
    <property type="match status" value="1"/>
</dbReference>
<dbReference type="InterPro" id="IPR016605">
    <property type="entry name" value="Transptr_NO3_Nar2"/>
</dbReference>
<keyword evidence="1" id="KW-0732">Signal</keyword>
<dbReference type="PANTHER" id="PTHR34806:SF10">
    <property type="entry name" value="HIGH-AFFINITY NITRATE TRANSPORTER"/>
    <property type="match status" value="1"/>
</dbReference>
<dbReference type="KEGG" id="zju:107428524"/>
<accession>A0A6P4AD28</accession>
<dbReference type="RefSeq" id="XP_015894558.1">
    <property type="nucleotide sequence ID" value="XM_016039072.4"/>
</dbReference>
<dbReference type="FunCoup" id="A0A6P4AD28">
    <property type="interactions" value="321"/>
</dbReference>
<protein>
    <recommendedName>
        <fullName evidence="1">High-affinity nitrate transporter</fullName>
    </recommendedName>
</protein>
<dbReference type="GeneID" id="107428524"/>
<proteinExistence type="inferred from homology"/>
<comment type="function">
    <text evidence="1">Involved in nitrate transport.</text>
</comment>
<reference evidence="3" key="1">
    <citation type="submission" date="2025-08" db="UniProtKB">
        <authorList>
            <consortium name="RefSeq"/>
        </authorList>
    </citation>
    <scope>IDENTIFICATION</scope>
    <source>
        <tissue evidence="3">Seedling</tissue>
    </source>
</reference>
<feature type="signal peptide" evidence="1">
    <location>
        <begin position="1"/>
        <end position="20"/>
    </location>
</feature>
<organism evidence="2 3">
    <name type="scientific">Ziziphus jujuba</name>
    <name type="common">Chinese jujube</name>
    <name type="synonym">Ziziphus sativa</name>
    <dbReference type="NCBI Taxonomy" id="326968"/>
    <lineage>
        <taxon>Eukaryota</taxon>
        <taxon>Viridiplantae</taxon>
        <taxon>Streptophyta</taxon>
        <taxon>Embryophyta</taxon>
        <taxon>Tracheophyta</taxon>
        <taxon>Spermatophyta</taxon>
        <taxon>Magnoliopsida</taxon>
        <taxon>eudicotyledons</taxon>
        <taxon>Gunneridae</taxon>
        <taxon>Pentapetalae</taxon>
        <taxon>rosids</taxon>
        <taxon>fabids</taxon>
        <taxon>Rosales</taxon>
        <taxon>Rhamnaceae</taxon>
        <taxon>Paliureae</taxon>
        <taxon>Ziziphus</taxon>
    </lineage>
</organism>
<feature type="transmembrane region" description="Helical" evidence="1">
    <location>
        <begin position="179"/>
        <end position="198"/>
    </location>
</feature>
<keyword evidence="1" id="KW-0812">Transmembrane</keyword>
<feature type="chain" id="PRO_5028557117" description="High-affinity nitrate transporter" evidence="1">
    <location>
        <begin position="21"/>
        <end position="209"/>
    </location>
</feature>
<dbReference type="Proteomes" id="UP001652623">
    <property type="component" value="Chromosome 12"/>
</dbReference>
<dbReference type="InParanoid" id="A0A6P4AD28"/>
<evidence type="ECO:0000256" key="1">
    <source>
        <dbReference type="PIRNR" id="PIRNR012939"/>
    </source>
</evidence>
<keyword evidence="1" id="KW-0472">Membrane</keyword>
<dbReference type="GO" id="GO:0042128">
    <property type="term" value="P:nitrate assimilation"/>
    <property type="evidence" value="ECO:0007669"/>
    <property type="project" value="UniProtKB-UniRule"/>
</dbReference>
<dbReference type="AlphaFoldDB" id="A0A6P4AD28"/>
<dbReference type="GO" id="GO:0005886">
    <property type="term" value="C:plasma membrane"/>
    <property type="evidence" value="ECO:0007669"/>
    <property type="project" value="UniProtKB-UniRule"/>
</dbReference>
<dbReference type="GO" id="GO:0010167">
    <property type="term" value="P:response to nitrate"/>
    <property type="evidence" value="ECO:0007669"/>
    <property type="project" value="UniProtKB-UniRule"/>
</dbReference>
<keyword evidence="1" id="KW-1133">Transmembrane helix</keyword>
<dbReference type="PANTHER" id="PTHR34806">
    <property type="entry name" value="HIGH-AFFINITY NITRATE TRANSPORTER 3.2"/>
    <property type="match status" value="1"/>
</dbReference>
<dbReference type="Pfam" id="PF16974">
    <property type="entry name" value="NAR2"/>
    <property type="match status" value="1"/>
</dbReference>
<comment type="similarity">
    <text evidence="1">Belongs to the NAR2 family.</text>
</comment>
<evidence type="ECO:0000313" key="3">
    <source>
        <dbReference type="RefSeq" id="XP_015894558.1"/>
    </source>
</evidence>
<evidence type="ECO:0000313" key="2">
    <source>
        <dbReference type="Proteomes" id="UP001652623"/>
    </source>
</evidence>
<sequence length="209" mass="23354">MEYPILIPFILFCFAKTCHGDGAGVLFSTLPKTLLVAASPQQGQVLQAGEDRITVKWSLNESFQATGVDKLYKKVKVTLCYAPISQIDRGWRRTVDNLRKDKTCQFTIDNRAYDASSQSNQSLDWTIGENVPTATYFVRVYAYNSADEEVGFGQTTDAKKTSNLFVIKGVSGRHNSLEVVSICFSAFSVVAFFGFFLVEKRKNRSLSKN</sequence>